<keyword evidence="2" id="KW-0808">Transferase</keyword>
<dbReference type="EMBL" id="UIDG01000545">
    <property type="protein sequence ID" value="SUS08135.1"/>
    <property type="molecule type" value="Genomic_DNA"/>
</dbReference>
<dbReference type="PANTHER" id="PTHR43685">
    <property type="entry name" value="GLYCOSYLTRANSFERASE"/>
    <property type="match status" value="1"/>
</dbReference>
<dbReference type="InterPro" id="IPR001173">
    <property type="entry name" value="Glyco_trans_2-like"/>
</dbReference>
<dbReference type="SUPFAM" id="SSF53448">
    <property type="entry name" value="Nucleotide-diphospho-sugar transferases"/>
    <property type="match status" value="1"/>
</dbReference>
<feature type="domain" description="Glycosyltransferase 2-like" evidence="1">
    <location>
        <begin position="6"/>
        <end position="133"/>
    </location>
</feature>
<dbReference type="AlphaFoldDB" id="A0A380THD2"/>
<dbReference type="GO" id="GO:0016740">
    <property type="term" value="F:transferase activity"/>
    <property type="evidence" value="ECO:0007669"/>
    <property type="project" value="UniProtKB-KW"/>
</dbReference>
<gene>
    <name evidence="2" type="ORF">DF3PB_5090004</name>
    <name evidence="3" type="ORF">DF3PB_590007</name>
</gene>
<accession>A0A380THD2</accession>
<dbReference type="InterPro" id="IPR050834">
    <property type="entry name" value="Glycosyltransf_2"/>
</dbReference>
<dbReference type="InterPro" id="IPR029044">
    <property type="entry name" value="Nucleotide-diphossugar_trans"/>
</dbReference>
<evidence type="ECO:0000313" key="2">
    <source>
        <dbReference type="EMBL" id="SUS07835.1"/>
    </source>
</evidence>
<evidence type="ECO:0000313" key="3">
    <source>
        <dbReference type="EMBL" id="SUS08135.1"/>
    </source>
</evidence>
<evidence type="ECO:0000259" key="1">
    <source>
        <dbReference type="Pfam" id="PF00535"/>
    </source>
</evidence>
<protein>
    <submittedName>
        <fullName evidence="2">Glycosyl transferase</fullName>
    </submittedName>
</protein>
<name>A0A380THD2_9ZZZZ</name>
<dbReference type="PANTHER" id="PTHR43685:SF3">
    <property type="entry name" value="SLR2126 PROTEIN"/>
    <property type="match status" value="1"/>
</dbReference>
<sequence>MALVVSVIVPTYNRLAQLRRMLEALGRQDLSLAKFEVVVIADGCTDGTDPYLQSLAGPLAVRAFAQENNGPAAARNRGIAEARSDLVVFLDDDVVPATDFLSEHLRTHAGRKGIAVIGPLLTPADYHLSAWNAWEQAMLEKQYTALAEGKWTPTARQFFTGNASVARSQLIDVGGFDERYRRAEDVELGYRLAKRGVEFVFNPRARGYHYANRSFRSWLDIASVYGRHDAVFFQDEEQRRWQTVKEEFAGRHKLNQALVRGCLDRPRLSELVSAMLSGLSVACHASGLERGSRAALSGLFNLRYYQGVCDEIGGRKRFLAD</sequence>
<dbReference type="Pfam" id="PF00535">
    <property type="entry name" value="Glycos_transf_2"/>
    <property type="match status" value="1"/>
</dbReference>
<dbReference type="Gene3D" id="3.90.550.10">
    <property type="entry name" value="Spore Coat Polysaccharide Biosynthesis Protein SpsA, Chain A"/>
    <property type="match status" value="1"/>
</dbReference>
<dbReference type="EMBL" id="UIDG01000456">
    <property type="protein sequence ID" value="SUS07835.1"/>
    <property type="molecule type" value="Genomic_DNA"/>
</dbReference>
<organism evidence="2">
    <name type="scientific">metagenome</name>
    <dbReference type="NCBI Taxonomy" id="256318"/>
    <lineage>
        <taxon>unclassified sequences</taxon>
        <taxon>metagenomes</taxon>
    </lineage>
</organism>
<reference evidence="2" key="1">
    <citation type="submission" date="2018-07" db="EMBL/GenBank/DDBJ databases">
        <authorList>
            <person name="Quirk P.G."/>
            <person name="Krulwich T.A."/>
        </authorList>
    </citation>
    <scope>NUCLEOTIDE SEQUENCE</scope>
</reference>
<proteinExistence type="predicted"/>